<feature type="region of interest" description="Disordered" evidence="1">
    <location>
        <begin position="331"/>
        <end position="423"/>
    </location>
</feature>
<proteinExistence type="predicted"/>
<feature type="compositionally biased region" description="Basic residues" evidence="1">
    <location>
        <begin position="391"/>
        <end position="401"/>
    </location>
</feature>
<gene>
    <name evidence="2" type="ORF">TSPGSL018_630</name>
</gene>
<protein>
    <recommendedName>
        <fullName evidence="3">PPPDE domain-containing protein</fullName>
    </recommendedName>
</protein>
<sequence length="423" mass="45829">MDNLSRQASSGNSLPSLPLRACTAKGSQQQQGLGLGSKLPARPKTASPSQSDEEVLADSMVSSSLSTGKRVRPASDDNLVKLCEGKPGSLEENIAAPLVAAKISSPGAPLETLSQYICRVREASLDLSSDIKLSVKKVPDEDGIYVHKRELRGLGPENPLGAGGTLFQHVLTYVMEDGQLYGLDFGPSNFDDVTRNFLGETDARPALLNFGKPVDIPPEDTQPFLYIKGSARRISEPIVREAIAFCGRRKYHALDNNCIHNTDFLVRVLTGGLVRSAPLLYDAHAGKVPKEDPPMLVMIGFILKRTWFSVCDGSHLMAEFLQEHSFPPLLQPEQLSREPGGPPKRHDHLDRPLPTADGGAKHREDAPPRIADIPAPLLGGGFAKSAPGAGGRRRRRRRGRGRAVQQLQLLGPALPRPPPPRPR</sequence>
<feature type="compositionally biased region" description="Polar residues" evidence="1">
    <location>
        <begin position="1"/>
        <end position="15"/>
    </location>
</feature>
<feature type="compositionally biased region" description="Low complexity" evidence="1">
    <location>
        <begin position="402"/>
        <end position="413"/>
    </location>
</feature>
<accession>A0A061SJX6</accession>
<dbReference type="EMBL" id="GBEZ01000295">
    <property type="protein sequence ID" value="JAC84583.1"/>
    <property type="molecule type" value="Transcribed_RNA"/>
</dbReference>
<dbReference type="AlphaFoldDB" id="A0A061SJX6"/>
<organism evidence="2">
    <name type="scientific">Tetraselmis sp. GSL018</name>
    <dbReference type="NCBI Taxonomy" id="582737"/>
    <lineage>
        <taxon>Eukaryota</taxon>
        <taxon>Viridiplantae</taxon>
        <taxon>Chlorophyta</taxon>
        <taxon>core chlorophytes</taxon>
        <taxon>Chlorodendrophyceae</taxon>
        <taxon>Chlorodendrales</taxon>
        <taxon>Chlorodendraceae</taxon>
        <taxon>Tetraselmis</taxon>
    </lineage>
</organism>
<feature type="region of interest" description="Disordered" evidence="1">
    <location>
        <begin position="1"/>
        <end position="71"/>
    </location>
</feature>
<reference evidence="2" key="1">
    <citation type="submission" date="2014-05" db="EMBL/GenBank/DDBJ databases">
        <title>The transcriptome of the halophilic microalga Tetraselmis sp. GSL018 isolated from the Great Salt Lake, Utah.</title>
        <authorList>
            <person name="Jinkerson R.E."/>
            <person name="D'Adamo S."/>
            <person name="Posewitz M.C."/>
        </authorList>
    </citation>
    <scope>NUCLEOTIDE SEQUENCE</scope>
    <source>
        <strain evidence="2">GSL018</strain>
    </source>
</reference>
<evidence type="ECO:0000256" key="1">
    <source>
        <dbReference type="SAM" id="MobiDB-lite"/>
    </source>
</evidence>
<evidence type="ECO:0008006" key="3">
    <source>
        <dbReference type="Google" id="ProtNLM"/>
    </source>
</evidence>
<name>A0A061SJX6_9CHLO</name>
<feature type="compositionally biased region" description="Low complexity" evidence="1">
    <location>
        <begin position="25"/>
        <end position="39"/>
    </location>
</feature>
<feature type="compositionally biased region" description="Pro residues" evidence="1">
    <location>
        <begin position="414"/>
        <end position="423"/>
    </location>
</feature>
<evidence type="ECO:0000313" key="2">
    <source>
        <dbReference type="EMBL" id="JAC84583.1"/>
    </source>
</evidence>